<dbReference type="Pfam" id="PF07690">
    <property type="entry name" value="MFS_1"/>
    <property type="match status" value="1"/>
</dbReference>
<dbReference type="InParanoid" id="K0KXL0"/>
<evidence type="ECO:0000256" key="6">
    <source>
        <dbReference type="SAM" id="Phobius"/>
    </source>
</evidence>
<keyword evidence="4 6" id="KW-0472">Membrane</keyword>
<dbReference type="PANTHER" id="PTHR23507:SF1">
    <property type="entry name" value="FI18259P1-RELATED"/>
    <property type="match status" value="1"/>
</dbReference>
<keyword evidence="2 6" id="KW-0812">Transmembrane</keyword>
<comment type="caution">
    <text evidence="8">The sequence shown here is derived from an EMBL/GenBank/DDBJ whole genome shotgun (WGS) entry which is preliminary data.</text>
</comment>
<keyword evidence="3 6" id="KW-1133">Transmembrane helix</keyword>
<reference evidence="8 9" key="1">
    <citation type="journal article" date="2012" name="Eukaryot. Cell">
        <title>Draft genome sequence of Wickerhamomyces ciferrii NRRL Y-1031 F-60-10.</title>
        <authorList>
            <person name="Schneider J."/>
            <person name="Andrea H."/>
            <person name="Blom J."/>
            <person name="Jaenicke S."/>
            <person name="Ruckert C."/>
            <person name="Schorsch C."/>
            <person name="Szczepanowski R."/>
            <person name="Farwick M."/>
            <person name="Goesmann A."/>
            <person name="Puhler A."/>
            <person name="Schaffer S."/>
            <person name="Tauch A."/>
            <person name="Kohler T."/>
            <person name="Brinkrolf K."/>
        </authorList>
    </citation>
    <scope>NUCLEOTIDE SEQUENCE [LARGE SCALE GENOMIC DNA]</scope>
    <source>
        <strain evidence="9">ATCC 14091 / BCRC 22168 / CBS 111 / JCM 3599 / NBRC 0793 / NRRL Y-1031 F-60-10</strain>
    </source>
</reference>
<dbReference type="PROSITE" id="PS00216">
    <property type="entry name" value="SUGAR_TRANSPORT_1"/>
    <property type="match status" value="1"/>
</dbReference>
<feature type="domain" description="Major facilitator superfamily (MFS) profile" evidence="7">
    <location>
        <begin position="72"/>
        <end position="545"/>
    </location>
</feature>
<dbReference type="SUPFAM" id="SSF103473">
    <property type="entry name" value="MFS general substrate transporter"/>
    <property type="match status" value="1"/>
</dbReference>
<dbReference type="eggNOG" id="KOG2816">
    <property type="taxonomic scope" value="Eukaryota"/>
</dbReference>
<feature type="transmembrane region" description="Helical" evidence="6">
    <location>
        <begin position="430"/>
        <end position="449"/>
    </location>
</feature>
<dbReference type="PANTHER" id="PTHR23507">
    <property type="entry name" value="ZGC:174356"/>
    <property type="match status" value="1"/>
</dbReference>
<evidence type="ECO:0000313" key="9">
    <source>
        <dbReference type="Proteomes" id="UP000009328"/>
    </source>
</evidence>
<evidence type="ECO:0000259" key="7">
    <source>
        <dbReference type="PROSITE" id="PS50850"/>
    </source>
</evidence>
<feature type="transmembrane region" description="Helical" evidence="6">
    <location>
        <begin position="160"/>
        <end position="179"/>
    </location>
</feature>
<feature type="transmembrane region" description="Helical" evidence="6">
    <location>
        <begin position="390"/>
        <end position="409"/>
    </location>
</feature>
<evidence type="ECO:0000256" key="1">
    <source>
        <dbReference type="ARBA" id="ARBA00004141"/>
    </source>
</evidence>
<dbReference type="Gene3D" id="1.20.1250.20">
    <property type="entry name" value="MFS general substrate transporter like domains"/>
    <property type="match status" value="1"/>
</dbReference>
<feature type="transmembrane region" description="Helical" evidence="6">
    <location>
        <begin position="226"/>
        <end position="251"/>
    </location>
</feature>
<dbReference type="PROSITE" id="PS50850">
    <property type="entry name" value="MFS"/>
    <property type="match status" value="1"/>
</dbReference>
<feature type="transmembrane region" description="Helical" evidence="6">
    <location>
        <begin position="257"/>
        <end position="278"/>
    </location>
</feature>
<feature type="compositionally biased region" description="Polar residues" evidence="5">
    <location>
        <begin position="13"/>
        <end position="23"/>
    </location>
</feature>
<evidence type="ECO:0000256" key="2">
    <source>
        <dbReference type="ARBA" id="ARBA00022692"/>
    </source>
</evidence>
<sequence>MSQDQYLKDPDITETTGLMSTSDPDAIIETGAQEIFESVITDEDHEGENEDVRWLREERLHHKTLNWFYRPSAFMITIALLLCFLGMGTSLGPRVTLTLDSICKKIQFEDSSINEQCHDPRIQSELLSLQSALLVVNGFCGCTLSGLMGNLSDRYGRKHVLSVVTIVYFLGRALTGYLISPNTTYNRYYIILANILEGSLGGTTVIMNIANSYITDIVEPHQRNVSIGFIFGTLYAGLAFGPQFSNLILFFRPNDNVLTIYFECGLILLSIFVIVFLLPESRSVKLRRKSQSSHLQRKASFTSIESTNSNISNFSIYNKLQLWRISDIFSPLKLLWIPKHRKYGLGPRINILLLLLIENIMFLATTTLTTALVTYATYMFDWKSQNISSYASILGGTKTACLFIVSPILMHYLKKKLNQNTKSVDNLDRLVIGIALIFDSLGPLTVILATNGSYLYASAAFASMAALGGPTIQSSLVKHVSESHSGGLFGASSLVRNGVLTILSPILLWINGKALAVFPTLLFWIMFGLFICAIIAVFLLKSYDASLDTNITPSQSISSFRSNPRPTTNGSSSSNLQRQLNYGSTSQPSSPRR</sequence>
<dbReference type="InterPro" id="IPR011701">
    <property type="entry name" value="MFS"/>
</dbReference>
<evidence type="ECO:0000256" key="4">
    <source>
        <dbReference type="ARBA" id="ARBA00023136"/>
    </source>
</evidence>
<protein>
    <submittedName>
        <fullName evidence="8">Membrane protein</fullName>
    </submittedName>
</protein>
<dbReference type="EMBL" id="CAIF01000235">
    <property type="protein sequence ID" value="CCH46219.1"/>
    <property type="molecule type" value="Genomic_DNA"/>
</dbReference>
<dbReference type="InterPro" id="IPR020846">
    <property type="entry name" value="MFS_dom"/>
</dbReference>
<keyword evidence="9" id="KW-1185">Reference proteome</keyword>
<dbReference type="GO" id="GO:0016020">
    <property type="term" value="C:membrane"/>
    <property type="evidence" value="ECO:0007669"/>
    <property type="project" value="UniProtKB-SubCell"/>
</dbReference>
<organism evidence="8 9">
    <name type="scientific">Wickerhamomyces ciferrii (strain ATCC 14091 / BCRC 22168 / CBS 111 / JCM 3599 / NBRC 0793 / NRRL Y-1031 F-60-10)</name>
    <name type="common">Yeast</name>
    <name type="synonym">Pichia ciferrii</name>
    <dbReference type="NCBI Taxonomy" id="1206466"/>
    <lineage>
        <taxon>Eukaryota</taxon>
        <taxon>Fungi</taxon>
        <taxon>Dikarya</taxon>
        <taxon>Ascomycota</taxon>
        <taxon>Saccharomycotina</taxon>
        <taxon>Saccharomycetes</taxon>
        <taxon>Phaffomycetales</taxon>
        <taxon>Wickerhamomycetaceae</taxon>
        <taxon>Wickerhamomyces</taxon>
    </lineage>
</organism>
<dbReference type="Proteomes" id="UP000009328">
    <property type="component" value="Unassembled WGS sequence"/>
</dbReference>
<feature type="transmembrane region" description="Helical" evidence="6">
    <location>
        <begin position="67"/>
        <end position="87"/>
    </location>
</feature>
<feature type="transmembrane region" description="Helical" evidence="6">
    <location>
        <begin position="516"/>
        <end position="540"/>
    </location>
</feature>
<name>K0KXL0_WICCF</name>
<dbReference type="STRING" id="1206466.K0KXL0"/>
<feature type="transmembrane region" description="Helical" evidence="6">
    <location>
        <begin position="488"/>
        <end position="510"/>
    </location>
</feature>
<dbReference type="GO" id="GO:0022857">
    <property type="term" value="F:transmembrane transporter activity"/>
    <property type="evidence" value="ECO:0007669"/>
    <property type="project" value="InterPro"/>
</dbReference>
<accession>K0KXL0</accession>
<evidence type="ECO:0000256" key="5">
    <source>
        <dbReference type="SAM" id="MobiDB-lite"/>
    </source>
</evidence>
<feature type="compositionally biased region" description="Basic and acidic residues" evidence="5">
    <location>
        <begin position="1"/>
        <end position="11"/>
    </location>
</feature>
<dbReference type="FunCoup" id="K0KXL0">
    <property type="interactions" value="98"/>
</dbReference>
<feature type="transmembrane region" description="Helical" evidence="6">
    <location>
        <begin position="129"/>
        <end position="148"/>
    </location>
</feature>
<evidence type="ECO:0000313" key="8">
    <source>
        <dbReference type="EMBL" id="CCH46219.1"/>
    </source>
</evidence>
<feature type="transmembrane region" description="Helical" evidence="6">
    <location>
        <begin position="351"/>
        <end position="378"/>
    </location>
</feature>
<feature type="transmembrane region" description="Helical" evidence="6">
    <location>
        <begin position="191"/>
        <end position="214"/>
    </location>
</feature>
<gene>
    <name evidence="8" type="ORF">BN7_5810</name>
</gene>
<feature type="region of interest" description="Disordered" evidence="5">
    <location>
        <begin position="555"/>
        <end position="593"/>
    </location>
</feature>
<dbReference type="HOGENOM" id="CLU_017517_2_1_1"/>
<proteinExistence type="predicted"/>
<feature type="region of interest" description="Disordered" evidence="5">
    <location>
        <begin position="1"/>
        <end position="23"/>
    </location>
</feature>
<dbReference type="AlphaFoldDB" id="K0KXL0"/>
<dbReference type="InterPro" id="IPR036259">
    <property type="entry name" value="MFS_trans_sf"/>
</dbReference>
<evidence type="ECO:0000256" key="3">
    <source>
        <dbReference type="ARBA" id="ARBA00022989"/>
    </source>
</evidence>
<dbReference type="InterPro" id="IPR005829">
    <property type="entry name" value="Sugar_transporter_CS"/>
</dbReference>
<comment type="subcellular location">
    <subcellularLocation>
        <location evidence="1">Membrane</location>
        <topology evidence="1">Multi-pass membrane protein</topology>
    </subcellularLocation>
</comment>